<evidence type="ECO:0000259" key="8">
    <source>
        <dbReference type="Pfam" id="PF01571"/>
    </source>
</evidence>
<dbReference type="GO" id="GO:0008168">
    <property type="term" value="F:methyltransferase activity"/>
    <property type="evidence" value="ECO:0007669"/>
    <property type="project" value="UniProtKB-KW"/>
</dbReference>
<evidence type="ECO:0000256" key="1">
    <source>
        <dbReference type="ARBA" id="ARBA00008609"/>
    </source>
</evidence>
<dbReference type="GO" id="GO:0006546">
    <property type="term" value="P:glycine catabolic process"/>
    <property type="evidence" value="ECO:0007669"/>
    <property type="project" value="InterPro"/>
</dbReference>
<evidence type="ECO:0000256" key="2">
    <source>
        <dbReference type="ARBA" id="ARBA00012616"/>
    </source>
</evidence>
<proteinExistence type="inferred from homology"/>
<dbReference type="Gene3D" id="4.10.1250.10">
    <property type="entry name" value="Aminomethyltransferase fragment"/>
    <property type="match status" value="1"/>
</dbReference>
<dbReference type="GO" id="GO:0005829">
    <property type="term" value="C:cytosol"/>
    <property type="evidence" value="ECO:0007669"/>
    <property type="project" value="TreeGrafter"/>
</dbReference>
<dbReference type="GO" id="GO:0004047">
    <property type="term" value="F:aminomethyltransferase activity"/>
    <property type="evidence" value="ECO:0007669"/>
    <property type="project" value="UniProtKB-EC"/>
</dbReference>
<evidence type="ECO:0000256" key="7">
    <source>
        <dbReference type="PIRSR" id="PIRSR006487-1"/>
    </source>
</evidence>
<feature type="binding site" evidence="7">
    <location>
        <position position="217"/>
    </location>
    <ligand>
        <name>substrate</name>
    </ligand>
</feature>
<dbReference type="Pfam" id="PF08669">
    <property type="entry name" value="GCV_T_C"/>
    <property type="match status" value="1"/>
</dbReference>
<dbReference type="PIRSF" id="PIRSF006487">
    <property type="entry name" value="GcvT"/>
    <property type="match status" value="1"/>
</dbReference>
<organism evidence="10 11">
    <name type="scientific">Cupriavidus necator</name>
    <name type="common">Alcaligenes eutrophus</name>
    <name type="synonym">Ralstonia eutropha</name>
    <dbReference type="NCBI Taxonomy" id="106590"/>
    <lineage>
        <taxon>Bacteria</taxon>
        <taxon>Pseudomonadati</taxon>
        <taxon>Pseudomonadota</taxon>
        <taxon>Betaproteobacteria</taxon>
        <taxon>Burkholderiales</taxon>
        <taxon>Burkholderiaceae</taxon>
        <taxon>Cupriavidus</taxon>
    </lineage>
</organism>
<evidence type="ECO:0000256" key="5">
    <source>
        <dbReference type="ARBA" id="ARBA00031395"/>
    </source>
</evidence>
<name>A0A367PBM6_CUPNE</name>
<comment type="similarity">
    <text evidence="1">Belongs to the GcvT family.</text>
</comment>
<dbReference type="InterPro" id="IPR006222">
    <property type="entry name" value="GCVT_N"/>
</dbReference>
<reference evidence="10 11" key="1">
    <citation type="submission" date="2018-04" db="EMBL/GenBank/DDBJ databases">
        <title>Cupriavidus necator CR12 genome sequencing and assembly.</title>
        <authorList>
            <person name="Ben Fekih I."/>
            <person name="Mazhar H.S."/>
            <person name="Bello S.K."/>
            <person name="Rensing C."/>
        </authorList>
    </citation>
    <scope>NUCLEOTIDE SEQUENCE [LARGE SCALE GENOMIC DNA]</scope>
    <source>
        <strain evidence="10 11">CR12</strain>
    </source>
</reference>
<keyword evidence="4 10" id="KW-0808">Transferase</keyword>
<dbReference type="InterPro" id="IPR029043">
    <property type="entry name" value="GcvT/YgfZ_C"/>
</dbReference>
<dbReference type="GO" id="GO:0008483">
    <property type="term" value="F:transaminase activity"/>
    <property type="evidence" value="ECO:0007669"/>
    <property type="project" value="UniProtKB-KW"/>
</dbReference>
<evidence type="ECO:0000313" key="10">
    <source>
        <dbReference type="EMBL" id="RCJ05270.1"/>
    </source>
</evidence>
<evidence type="ECO:0000256" key="6">
    <source>
        <dbReference type="ARBA" id="ARBA00047665"/>
    </source>
</evidence>
<feature type="domain" description="GCVT N-terminal" evidence="8">
    <location>
        <begin position="14"/>
        <end position="278"/>
    </location>
</feature>
<sequence length="386" mass="42376">MLSQTISHTLRTPLYERHRFFHARMADVGGWELPTAYGSQIEEHHVVRADAGMFDLSHMCVVDIHGTDVRMFLGKLLANDIGKLKTQGKALYSCMLNNEGGVIDDLVVYYLDDEYFRIVLNAHTASGDIQWIHSQIVATNSSVTLVPRRQDLVTGDAEPLAIIAVQGPNARERVFRAIPSTHTAETVRPFNSITVHDAAVGELMLARTGKTGEDGFELIMPAKHAAQVWDMLRSAGIHATGLDAWETLRLEAGMHLNGRDMDPQTSPFDAGLGWSVDLGSERDFVGKAALCTRRQTRKFVGLAFEGAAVARTHSQVTSHQGEVIGKVTSGTYSPTLRIAIALALISPDIQFGSYVSVDVYNNRVSARVVRPPFVRDGSPVQQHDHA</sequence>
<comment type="catalytic activity">
    <reaction evidence="6">
        <text>N(6)-[(R)-S(8)-aminomethyldihydrolipoyl]-L-lysyl-[protein] + (6S)-5,6,7,8-tetrahydrofolate = N(6)-[(R)-dihydrolipoyl]-L-lysyl-[protein] + (6R)-5,10-methylene-5,6,7,8-tetrahydrofolate + NH4(+)</text>
        <dbReference type="Rhea" id="RHEA:16945"/>
        <dbReference type="Rhea" id="RHEA-COMP:10475"/>
        <dbReference type="Rhea" id="RHEA-COMP:10492"/>
        <dbReference type="ChEBI" id="CHEBI:15636"/>
        <dbReference type="ChEBI" id="CHEBI:28938"/>
        <dbReference type="ChEBI" id="CHEBI:57453"/>
        <dbReference type="ChEBI" id="CHEBI:83100"/>
        <dbReference type="ChEBI" id="CHEBI:83143"/>
        <dbReference type="EC" id="2.1.2.10"/>
    </reaction>
</comment>
<dbReference type="FunFam" id="3.30.70.1400:FF:000001">
    <property type="entry name" value="Aminomethyltransferase"/>
    <property type="match status" value="1"/>
</dbReference>
<dbReference type="Pfam" id="PF01571">
    <property type="entry name" value="GCV_T"/>
    <property type="match status" value="1"/>
</dbReference>
<evidence type="ECO:0000313" key="11">
    <source>
        <dbReference type="Proteomes" id="UP000253501"/>
    </source>
</evidence>
<evidence type="ECO:0000259" key="9">
    <source>
        <dbReference type="Pfam" id="PF08669"/>
    </source>
</evidence>
<dbReference type="EC" id="2.1.2.10" evidence="2"/>
<dbReference type="InterPro" id="IPR013977">
    <property type="entry name" value="GcvT_C"/>
</dbReference>
<evidence type="ECO:0000256" key="3">
    <source>
        <dbReference type="ARBA" id="ARBA00022576"/>
    </source>
</evidence>
<dbReference type="NCBIfam" id="NF001567">
    <property type="entry name" value="PRK00389.1"/>
    <property type="match status" value="1"/>
</dbReference>
<dbReference type="PANTHER" id="PTHR43757:SF2">
    <property type="entry name" value="AMINOMETHYLTRANSFERASE, MITOCHONDRIAL"/>
    <property type="match status" value="1"/>
</dbReference>
<dbReference type="PANTHER" id="PTHR43757">
    <property type="entry name" value="AMINOMETHYLTRANSFERASE"/>
    <property type="match status" value="1"/>
</dbReference>
<accession>A0A367PBM6</accession>
<dbReference type="GO" id="GO:0032259">
    <property type="term" value="P:methylation"/>
    <property type="evidence" value="ECO:0007669"/>
    <property type="project" value="UniProtKB-KW"/>
</dbReference>
<protein>
    <recommendedName>
        <fullName evidence="2">aminomethyltransferase</fullName>
        <ecNumber evidence="2">2.1.2.10</ecNumber>
    </recommendedName>
    <alternativeName>
        <fullName evidence="5">Glycine cleavage system T protein</fullName>
    </alternativeName>
</protein>
<dbReference type="InterPro" id="IPR006223">
    <property type="entry name" value="GcvT"/>
</dbReference>
<dbReference type="AlphaFoldDB" id="A0A367PBM6"/>
<comment type="caution">
    <text evidence="10">The sequence shown here is derived from an EMBL/GenBank/DDBJ whole genome shotgun (WGS) entry which is preliminary data.</text>
</comment>
<dbReference type="NCBIfam" id="TIGR00528">
    <property type="entry name" value="gcvT"/>
    <property type="match status" value="1"/>
</dbReference>
<dbReference type="SUPFAM" id="SSF103025">
    <property type="entry name" value="Folate-binding domain"/>
    <property type="match status" value="1"/>
</dbReference>
<dbReference type="InterPro" id="IPR027266">
    <property type="entry name" value="TrmE/GcvT-like"/>
</dbReference>
<dbReference type="Gene3D" id="2.40.30.110">
    <property type="entry name" value="Aminomethyltransferase beta-barrel domains"/>
    <property type="match status" value="1"/>
</dbReference>
<keyword evidence="10" id="KW-0489">Methyltransferase</keyword>
<dbReference type="Gene3D" id="3.30.1360.120">
    <property type="entry name" value="Probable tRNA modification gtpase trme, domain 1"/>
    <property type="match status" value="1"/>
</dbReference>
<keyword evidence="3" id="KW-0032">Aminotransferase</keyword>
<dbReference type="InterPro" id="IPR028896">
    <property type="entry name" value="GcvT/YgfZ/DmdA"/>
</dbReference>
<dbReference type="SUPFAM" id="SSF101790">
    <property type="entry name" value="Aminomethyltransferase beta-barrel domain"/>
    <property type="match status" value="1"/>
</dbReference>
<dbReference type="Proteomes" id="UP000253501">
    <property type="component" value="Unassembled WGS sequence"/>
</dbReference>
<dbReference type="EMBL" id="QDHA01000079">
    <property type="protein sequence ID" value="RCJ05270.1"/>
    <property type="molecule type" value="Genomic_DNA"/>
</dbReference>
<evidence type="ECO:0000256" key="4">
    <source>
        <dbReference type="ARBA" id="ARBA00022679"/>
    </source>
</evidence>
<gene>
    <name evidence="10" type="primary">gcvT</name>
    <name evidence="10" type="ORF">DDK22_27770</name>
</gene>
<dbReference type="Gene3D" id="3.30.70.1400">
    <property type="entry name" value="Aminomethyltransferase beta-barrel domains"/>
    <property type="match status" value="1"/>
</dbReference>
<dbReference type="RefSeq" id="WP_114134728.1">
    <property type="nucleotide sequence ID" value="NZ_CP068434.1"/>
</dbReference>
<dbReference type="GO" id="GO:0005960">
    <property type="term" value="C:glycine cleavage complex"/>
    <property type="evidence" value="ECO:0007669"/>
    <property type="project" value="InterPro"/>
</dbReference>
<feature type="domain" description="Aminomethyltransferase C-terminal" evidence="9">
    <location>
        <begin position="297"/>
        <end position="374"/>
    </location>
</feature>